<gene>
    <name evidence="1" type="ORF">HF855_09805</name>
</gene>
<evidence type="ECO:0000313" key="2">
    <source>
        <dbReference type="Proteomes" id="UP000580130"/>
    </source>
</evidence>
<reference evidence="1 2" key="1">
    <citation type="submission" date="2020-04" db="EMBL/GenBank/DDBJ databases">
        <authorList>
            <person name="Hitch T.C.A."/>
            <person name="Wylensek D."/>
            <person name="Clavel T."/>
        </authorList>
    </citation>
    <scope>NUCLEOTIDE SEQUENCE [LARGE SCALE GENOMIC DNA]</scope>
    <source>
        <strain evidence="1 2">BSM-383-APC-5F</strain>
    </source>
</reference>
<dbReference type="AlphaFoldDB" id="A0A848CLI7"/>
<protein>
    <submittedName>
        <fullName evidence="1">Uncharacterized protein</fullName>
    </submittedName>
</protein>
<comment type="caution">
    <text evidence="1">The sequence shown here is derived from an EMBL/GenBank/DDBJ whole genome shotgun (WGS) entry which is preliminary data.</text>
</comment>
<sequence length="269" mass="31309">MLIKFVGFDHIFPESEVFIMGNSLLKTERKKHFIVRPFPERDEELEDIFRTYDFELMVYFSNYITFHGTMEGEAEKLRKVLSYCKRSKEIHVIYLTGPEAGDVATTGKTLLVRGAENLCCQYGKMYQIPVKIVRIPYLYSGVYKEDYFYKMFAAIRSGELVEIQDNALNLNWDVSYDFDAEDITYTVELATDYQFQNVIFRQEGVAVPEVQTSVPAAGQYFVRVRATDSSGKTQDAFDYYTTDNGKNYGMKCFYVTADQRIEEDIYEKN</sequence>
<proteinExistence type="predicted"/>
<name>A0A848CLI7_9FIRM</name>
<dbReference type="Gene3D" id="2.60.40.10">
    <property type="entry name" value="Immunoglobulins"/>
    <property type="match status" value="1"/>
</dbReference>
<evidence type="ECO:0000313" key="1">
    <source>
        <dbReference type="EMBL" id="NME57702.1"/>
    </source>
</evidence>
<dbReference type="InterPro" id="IPR013783">
    <property type="entry name" value="Ig-like_fold"/>
</dbReference>
<dbReference type="EMBL" id="JABAFX010000023">
    <property type="protein sequence ID" value="NME57702.1"/>
    <property type="molecule type" value="Genomic_DNA"/>
</dbReference>
<organism evidence="1 2">
    <name type="scientific">Dorea formicigenerans</name>
    <dbReference type="NCBI Taxonomy" id="39486"/>
    <lineage>
        <taxon>Bacteria</taxon>
        <taxon>Bacillati</taxon>
        <taxon>Bacillota</taxon>
        <taxon>Clostridia</taxon>
        <taxon>Lachnospirales</taxon>
        <taxon>Lachnospiraceae</taxon>
        <taxon>Dorea</taxon>
    </lineage>
</organism>
<accession>A0A848CLI7</accession>
<dbReference type="Proteomes" id="UP000580130">
    <property type="component" value="Unassembled WGS sequence"/>
</dbReference>